<name>A0A437KF80_9BACI</name>
<dbReference type="AlphaFoldDB" id="A0A437KF80"/>
<accession>A0A437KF80</accession>
<evidence type="ECO:0000313" key="3">
    <source>
        <dbReference type="Proteomes" id="UP000288024"/>
    </source>
</evidence>
<feature type="transmembrane region" description="Helical" evidence="1">
    <location>
        <begin position="95"/>
        <end position="114"/>
    </location>
</feature>
<organism evidence="2 3">
    <name type="scientific">Niallia taxi</name>
    <dbReference type="NCBI Taxonomy" id="2499688"/>
    <lineage>
        <taxon>Bacteria</taxon>
        <taxon>Bacillati</taxon>
        <taxon>Bacillota</taxon>
        <taxon>Bacilli</taxon>
        <taxon>Bacillales</taxon>
        <taxon>Bacillaceae</taxon>
        <taxon>Niallia</taxon>
    </lineage>
</organism>
<dbReference type="EMBL" id="RZTZ01000001">
    <property type="protein sequence ID" value="RVT66934.1"/>
    <property type="molecule type" value="Genomic_DNA"/>
</dbReference>
<dbReference type="RefSeq" id="WP_127734266.1">
    <property type="nucleotide sequence ID" value="NZ_JASPBW010000016.1"/>
</dbReference>
<keyword evidence="1" id="KW-1133">Transmembrane helix</keyword>
<comment type="caution">
    <text evidence="2">The sequence shown here is derived from an EMBL/GenBank/DDBJ whole genome shotgun (WGS) entry which is preliminary data.</text>
</comment>
<evidence type="ECO:0000256" key="1">
    <source>
        <dbReference type="SAM" id="Phobius"/>
    </source>
</evidence>
<keyword evidence="1" id="KW-0472">Membrane</keyword>
<dbReference type="Proteomes" id="UP000288024">
    <property type="component" value="Unassembled WGS sequence"/>
</dbReference>
<gene>
    <name evidence="2" type="ORF">EM808_00090</name>
</gene>
<evidence type="ECO:0000313" key="2">
    <source>
        <dbReference type="EMBL" id="RVT66934.1"/>
    </source>
</evidence>
<reference evidence="2 3" key="1">
    <citation type="submission" date="2019-01" db="EMBL/GenBank/DDBJ databases">
        <title>Bacillus sp. M5HDSG1-1, whole genome shotgun sequence.</title>
        <authorList>
            <person name="Tuo L."/>
        </authorList>
    </citation>
    <scope>NUCLEOTIDE SEQUENCE [LARGE SCALE GENOMIC DNA]</scope>
    <source>
        <strain evidence="2 3">M5HDSG1-1</strain>
    </source>
</reference>
<dbReference type="GeneID" id="87619161"/>
<protein>
    <submittedName>
        <fullName evidence="2">Uncharacterized protein</fullName>
    </submittedName>
</protein>
<feature type="transmembrane region" description="Helical" evidence="1">
    <location>
        <begin position="130"/>
        <end position="148"/>
    </location>
</feature>
<proteinExistence type="predicted"/>
<feature type="transmembrane region" description="Helical" evidence="1">
    <location>
        <begin position="32"/>
        <end position="49"/>
    </location>
</feature>
<keyword evidence="1" id="KW-0812">Transmembrane</keyword>
<keyword evidence="3" id="KW-1185">Reference proteome</keyword>
<sequence length="155" mass="18427">MSYKNQRFFNICMVVLSWISVAFIGANNIRRFFPATIIIGMLEILNGLLGKKRKWWVFYKKPNSYLSGELSYNIGPFILISFLTLKFGYGNFKKFMFLSALIHAFFAFPFAYLAKRIKLFSLVRINHLQFFFYYLLKAPILYFIQFLFDKKEKAL</sequence>
<feature type="transmembrane region" description="Helical" evidence="1">
    <location>
        <begin position="7"/>
        <end position="26"/>
    </location>
</feature>
<feature type="transmembrane region" description="Helical" evidence="1">
    <location>
        <begin position="70"/>
        <end position="89"/>
    </location>
</feature>